<proteinExistence type="predicted"/>
<organism evidence="2">
    <name type="scientific">marine sediment metagenome</name>
    <dbReference type="NCBI Taxonomy" id="412755"/>
    <lineage>
        <taxon>unclassified sequences</taxon>
        <taxon>metagenomes</taxon>
        <taxon>ecological metagenomes</taxon>
    </lineage>
</organism>
<gene>
    <name evidence="2" type="ORF">LCGC14_1040040</name>
</gene>
<accession>A0A0F9MWH6</accession>
<comment type="caution">
    <text evidence="2">The sequence shown here is derived from an EMBL/GenBank/DDBJ whole genome shotgun (WGS) entry which is preliminary data.</text>
</comment>
<dbReference type="Pfam" id="PF00144">
    <property type="entry name" value="Beta-lactamase"/>
    <property type="match status" value="1"/>
</dbReference>
<dbReference type="Gene3D" id="3.40.710.10">
    <property type="entry name" value="DD-peptidase/beta-lactamase superfamily"/>
    <property type="match status" value="1"/>
</dbReference>
<dbReference type="PANTHER" id="PTHR43283:SF14">
    <property type="entry name" value="BLL8153 PROTEIN"/>
    <property type="match status" value="1"/>
</dbReference>
<protein>
    <recommendedName>
        <fullName evidence="1">Beta-lactamase-related domain-containing protein</fullName>
    </recommendedName>
</protein>
<dbReference type="EMBL" id="LAZR01004278">
    <property type="protein sequence ID" value="KKN10089.1"/>
    <property type="molecule type" value="Genomic_DNA"/>
</dbReference>
<dbReference type="AlphaFoldDB" id="A0A0F9MWH6"/>
<name>A0A0F9MWH6_9ZZZZ</name>
<sequence>MIKPPSSNPHFFPKMIVPLDVSYTHEGIQRSLEDYMTNYAIAGLMVLRDDEIIFEDYRYGLNSESRHHLWSATKSFTSTIVGMALYDGDIPSLDVLTKDYAPQFEGTAYGEVSIRHLLMMSSGINFFHHKGSPDRTEMYKQVWRNGHDLDDFAAELGYRVPPGTDFNYLATDTHIISAVLRGVYNKPYHKIVIEKLWERLGMAGSTFWSKNAPDGHAFGHACLCPRLSEFIHLGALYLNERVWKGKRLLPEG</sequence>
<dbReference type="InterPro" id="IPR012338">
    <property type="entry name" value="Beta-lactam/transpept-like"/>
</dbReference>
<dbReference type="SUPFAM" id="SSF56601">
    <property type="entry name" value="beta-lactamase/transpeptidase-like"/>
    <property type="match status" value="1"/>
</dbReference>
<evidence type="ECO:0000259" key="1">
    <source>
        <dbReference type="Pfam" id="PF00144"/>
    </source>
</evidence>
<dbReference type="InterPro" id="IPR050789">
    <property type="entry name" value="Diverse_Enzym_Activities"/>
</dbReference>
<dbReference type="PANTHER" id="PTHR43283">
    <property type="entry name" value="BETA-LACTAMASE-RELATED"/>
    <property type="match status" value="1"/>
</dbReference>
<evidence type="ECO:0000313" key="2">
    <source>
        <dbReference type="EMBL" id="KKN10089.1"/>
    </source>
</evidence>
<reference evidence="2" key="1">
    <citation type="journal article" date="2015" name="Nature">
        <title>Complex archaea that bridge the gap between prokaryotes and eukaryotes.</title>
        <authorList>
            <person name="Spang A."/>
            <person name="Saw J.H."/>
            <person name="Jorgensen S.L."/>
            <person name="Zaremba-Niedzwiedzka K."/>
            <person name="Martijn J."/>
            <person name="Lind A.E."/>
            <person name="van Eijk R."/>
            <person name="Schleper C."/>
            <person name="Guy L."/>
            <person name="Ettema T.J."/>
        </authorList>
    </citation>
    <scope>NUCLEOTIDE SEQUENCE</scope>
</reference>
<dbReference type="InterPro" id="IPR001466">
    <property type="entry name" value="Beta-lactam-related"/>
</dbReference>
<feature type="domain" description="Beta-lactamase-related" evidence="1">
    <location>
        <begin position="29"/>
        <end position="213"/>
    </location>
</feature>